<feature type="transmembrane region" description="Helical" evidence="9">
    <location>
        <begin position="396"/>
        <end position="417"/>
    </location>
</feature>
<dbReference type="PANTHER" id="PTHR32063:SF11">
    <property type="entry name" value="CATION OR DRUG EFFLUX SYSTEM PROTEIN"/>
    <property type="match status" value="1"/>
</dbReference>
<evidence type="ECO:0000256" key="1">
    <source>
        <dbReference type="ARBA" id="ARBA00004429"/>
    </source>
</evidence>
<dbReference type="InterPro" id="IPR004764">
    <property type="entry name" value="MdtF-like"/>
</dbReference>
<keyword evidence="4" id="KW-1003">Cell membrane</keyword>
<feature type="transmembrane region" description="Helical" evidence="9">
    <location>
        <begin position="1001"/>
        <end position="1027"/>
    </location>
</feature>
<dbReference type="Proteomes" id="UP000248795">
    <property type="component" value="Unassembled WGS sequence"/>
</dbReference>
<keyword evidence="6 9" id="KW-0812">Transmembrane</keyword>
<feature type="transmembrane region" description="Helical" evidence="9">
    <location>
        <begin position="970"/>
        <end position="989"/>
    </location>
</feature>
<feature type="region of interest" description="Disordered" evidence="10">
    <location>
        <begin position="1037"/>
        <end position="1056"/>
    </location>
</feature>
<sequence length="1056" mass="113026">MLSDIFIKRPVLATVLGIIIVMVGGISVFGLPIQQYPTIAPVQIQVTTVYAGANAETVAASVAAPIEAQINGVPDMLYMTSTSSASGQMTINVYFKESVDPDIAQVLVQNRVNLATPQLPASVNTYGVTVQQQSSNVLMIIAITADAGRYPLTYVTNFANLQVLNAIQRIDGAGQATMFGDPNQAMRIWLNPNRMASLGISAPQVANVIKNQNQLIGAGQLGQPPNDKPVVQTFPMTVQQQFTKPSEYENLILRANSGDGSAIVRLGDVGRAEMGFQQYLSTNQINGQNTALIVVYQQPGANGIDVSNQVRQTLLNLKPLFPAGINYTIALDTTDFVRLSIKEVVKTLFEALILVIIVMYVFLQSVRASAIATTAIIISITGTFAGMLVLGFSLNLLTLFGLVLAIGLVVDDAIVVIENATRNIEEGGHDPQAAVHKAMAEVTGPVIATVLVLAAVFVPAAFISGPTGQLYKQFAITIAVSVAISGFVALTVTPAMAALFLKPGKPVQRGPFAWFNAGFKKLEKGYGKTIALGIRGWLAGLLVFGGMIYFTVDLFRVLPTSFVPNEDQGYVLTIYALPDAASLDRTQDMAQHIDKMFADDPAVLYRISIAGYSLVDSQYRNNYGTMWVQLKPFEQRPTPDLSADAVIKRFMAKAGSIDKAFTLAINPPSIPGLGTQAGFDFWLMSTGDQTAAELQDVTQKFMAAAKQRPELAGLSTGYRATGQQLKLNIDRDKALLLGVPLGDLYFTIQSLFGSATVSQFTELNRVWNVIVQADSQYRATPADLTTAYVTGDKGQQVPLSALVTLDYEPAPTLVSHFNGFQAAQITGDAAPGYSSGQSLQAMKDVAADVLPQGYTYGWSGLAYSQEEAGNSSAIVFMFGIILVFLILAAQYESWSLPAAVMTTVPFGVLGALIATYGRGLDNDVYFQIGLLLMVGLAAKNGILIVEFAVEKLKEGRTVTEAAVEAGELRLRPIIMTSLAFIFGTIPMAIATGAGANARHSIGTGIIGGMVGASTLALLFVPIFFYLFKKGWQKREAEILREEQPPPPPAPQEGSPA</sequence>
<dbReference type="GO" id="GO:0015562">
    <property type="term" value="F:efflux transmembrane transporter activity"/>
    <property type="evidence" value="ECO:0007669"/>
    <property type="project" value="InterPro"/>
</dbReference>
<evidence type="ECO:0000259" key="11">
    <source>
        <dbReference type="PROSITE" id="PS50156"/>
    </source>
</evidence>
<dbReference type="GO" id="GO:0005886">
    <property type="term" value="C:plasma membrane"/>
    <property type="evidence" value="ECO:0007669"/>
    <property type="project" value="UniProtKB-SubCell"/>
</dbReference>
<comment type="similarity">
    <text evidence="2 9">Belongs to the resistance-nodulation-cell division (RND) (TC 2.A.6) family.</text>
</comment>
<reference evidence="13" key="1">
    <citation type="submission" date="2018-06" db="EMBL/GenBank/DDBJ databases">
        <title>Aestuariibacter litoralis strain KCTC 52945T.</title>
        <authorList>
            <person name="Li X."/>
            <person name="Salam N."/>
            <person name="Li J.-L."/>
            <person name="Chen Y.-M."/>
            <person name="Yang Z.-W."/>
            <person name="Zhang L.-Y."/>
            <person name="Han M.-X."/>
            <person name="Xiao M."/>
            <person name="Li W.-J."/>
        </authorList>
    </citation>
    <scope>NUCLEOTIDE SEQUENCE [LARGE SCALE GENOMIC DNA]</scope>
    <source>
        <strain evidence="13">KCTC 52945</strain>
    </source>
</reference>
<evidence type="ECO:0000256" key="8">
    <source>
        <dbReference type="ARBA" id="ARBA00023136"/>
    </source>
</evidence>
<dbReference type="Pfam" id="PF00873">
    <property type="entry name" value="ACR_tran"/>
    <property type="match status" value="1"/>
</dbReference>
<feature type="transmembrane region" description="Helical" evidence="9">
    <location>
        <begin position="898"/>
        <end position="918"/>
    </location>
</feature>
<dbReference type="FunFam" id="1.20.1640.10:FF:000001">
    <property type="entry name" value="Efflux pump membrane transporter"/>
    <property type="match status" value="1"/>
</dbReference>
<feature type="transmembrane region" description="Helical" evidence="9">
    <location>
        <begin position="438"/>
        <end position="462"/>
    </location>
</feature>
<feature type="transmembrane region" description="Helical" evidence="9">
    <location>
        <begin position="530"/>
        <end position="552"/>
    </location>
</feature>
<dbReference type="AlphaFoldDB" id="A0A2W2CFN5"/>
<dbReference type="PRINTS" id="PR00702">
    <property type="entry name" value="ACRIFLAVINRP"/>
</dbReference>
<dbReference type="GO" id="GO:0042910">
    <property type="term" value="F:xenobiotic transmembrane transporter activity"/>
    <property type="evidence" value="ECO:0007669"/>
    <property type="project" value="TreeGrafter"/>
</dbReference>
<keyword evidence="7 9" id="KW-1133">Transmembrane helix</keyword>
<comment type="subcellular location">
    <subcellularLocation>
        <location evidence="1 9">Cell inner membrane</location>
        <topology evidence="1 9">Multi-pass membrane protein</topology>
    </subcellularLocation>
</comment>
<comment type="caution">
    <text evidence="12">The sequence shown here is derived from an EMBL/GenBank/DDBJ whole genome shotgun (WGS) entry which is preliminary data.</text>
</comment>
<protein>
    <recommendedName>
        <fullName evidence="9">Efflux pump membrane transporter</fullName>
    </recommendedName>
</protein>
<dbReference type="Gene3D" id="1.20.1640.10">
    <property type="entry name" value="Multidrug efflux transporter AcrB transmembrane domain"/>
    <property type="match status" value="2"/>
</dbReference>
<dbReference type="SUPFAM" id="SSF82693">
    <property type="entry name" value="Multidrug efflux transporter AcrB pore domain, PN1, PN2, PC1 and PC2 subdomains"/>
    <property type="match status" value="4"/>
</dbReference>
<evidence type="ECO:0000313" key="13">
    <source>
        <dbReference type="Proteomes" id="UP000248795"/>
    </source>
</evidence>
<evidence type="ECO:0000256" key="9">
    <source>
        <dbReference type="RuleBase" id="RU364070"/>
    </source>
</evidence>
<dbReference type="EMBL" id="QKVK01000001">
    <property type="protein sequence ID" value="PZF78943.1"/>
    <property type="molecule type" value="Genomic_DNA"/>
</dbReference>
<gene>
    <name evidence="12" type="ORF">DK847_03940</name>
</gene>
<feature type="transmembrane region" description="Helical" evidence="9">
    <location>
        <begin position="474"/>
        <end position="501"/>
    </location>
</feature>
<dbReference type="SUPFAM" id="SSF82866">
    <property type="entry name" value="Multidrug efflux transporter AcrB transmembrane domain"/>
    <property type="match status" value="2"/>
</dbReference>
<feature type="domain" description="SSD" evidence="11">
    <location>
        <begin position="404"/>
        <end position="499"/>
    </location>
</feature>
<keyword evidence="3 9" id="KW-0813">Transport</keyword>
<dbReference type="RefSeq" id="WP_111196272.1">
    <property type="nucleotide sequence ID" value="NZ_QKVK01000001.1"/>
</dbReference>
<evidence type="ECO:0000313" key="12">
    <source>
        <dbReference type="EMBL" id="PZF78943.1"/>
    </source>
</evidence>
<evidence type="ECO:0000256" key="10">
    <source>
        <dbReference type="SAM" id="MobiDB-lite"/>
    </source>
</evidence>
<evidence type="ECO:0000256" key="7">
    <source>
        <dbReference type="ARBA" id="ARBA00022989"/>
    </source>
</evidence>
<dbReference type="Gene3D" id="3.30.2090.10">
    <property type="entry name" value="Multidrug efflux transporter AcrB TolC docking domain, DN and DC subdomains"/>
    <property type="match status" value="2"/>
</dbReference>
<dbReference type="Gene3D" id="3.30.70.1320">
    <property type="entry name" value="Multidrug efflux transporter AcrB pore domain like"/>
    <property type="match status" value="1"/>
</dbReference>
<dbReference type="PANTHER" id="PTHR32063">
    <property type="match status" value="1"/>
</dbReference>
<feature type="transmembrane region" description="Helical" evidence="9">
    <location>
        <begin position="12"/>
        <end position="33"/>
    </location>
</feature>
<dbReference type="PROSITE" id="PS50156">
    <property type="entry name" value="SSD"/>
    <property type="match status" value="1"/>
</dbReference>
<dbReference type="NCBIfam" id="TIGR00915">
    <property type="entry name" value="2A0602"/>
    <property type="match status" value="1"/>
</dbReference>
<dbReference type="InterPro" id="IPR000731">
    <property type="entry name" value="SSD"/>
</dbReference>
<dbReference type="Gene3D" id="3.30.70.1430">
    <property type="entry name" value="Multidrug efflux transporter AcrB pore domain"/>
    <property type="match status" value="2"/>
</dbReference>
<feature type="transmembrane region" description="Helical" evidence="9">
    <location>
        <begin position="924"/>
        <end position="949"/>
    </location>
</feature>
<dbReference type="Gene3D" id="3.30.70.1440">
    <property type="entry name" value="Multidrug efflux transporter AcrB pore domain"/>
    <property type="match status" value="1"/>
</dbReference>
<dbReference type="InterPro" id="IPR001036">
    <property type="entry name" value="Acrflvin-R"/>
</dbReference>
<dbReference type="SUPFAM" id="SSF82714">
    <property type="entry name" value="Multidrug efflux transporter AcrB TolC docking domain, DN and DC subdomains"/>
    <property type="match status" value="2"/>
</dbReference>
<evidence type="ECO:0000256" key="2">
    <source>
        <dbReference type="ARBA" id="ARBA00010942"/>
    </source>
</evidence>
<feature type="transmembrane region" description="Helical" evidence="9">
    <location>
        <begin position="873"/>
        <end position="891"/>
    </location>
</feature>
<dbReference type="InterPro" id="IPR027463">
    <property type="entry name" value="AcrB_DN_DC_subdom"/>
</dbReference>
<keyword evidence="13" id="KW-1185">Reference proteome</keyword>
<accession>A0A2W2CFN5</accession>
<proteinExistence type="inferred from homology"/>
<evidence type="ECO:0000256" key="6">
    <source>
        <dbReference type="ARBA" id="ARBA00022692"/>
    </source>
</evidence>
<name>A0A2W2CFN5_9HYPH</name>
<feature type="transmembrane region" description="Helical" evidence="9">
    <location>
        <begin position="344"/>
        <end position="363"/>
    </location>
</feature>
<keyword evidence="5 9" id="KW-0997">Cell inner membrane</keyword>
<evidence type="ECO:0000256" key="3">
    <source>
        <dbReference type="ARBA" id="ARBA00022448"/>
    </source>
</evidence>
<evidence type="ECO:0000256" key="4">
    <source>
        <dbReference type="ARBA" id="ARBA00022475"/>
    </source>
</evidence>
<organism evidence="12 13">
    <name type="scientific">Aestuariivirga litoralis</name>
    <dbReference type="NCBI Taxonomy" id="2650924"/>
    <lineage>
        <taxon>Bacteria</taxon>
        <taxon>Pseudomonadati</taxon>
        <taxon>Pseudomonadota</taxon>
        <taxon>Alphaproteobacteria</taxon>
        <taxon>Hyphomicrobiales</taxon>
        <taxon>Aestuariivirgaceae</taxon>
        <taxon>Aestuariivirga</taxon>
    </lineage>
</organism>
<evidence type="ECO:0000256" key="5">
    <source>
        <dbReference type="ARBA" id="ARBA00022519"/>
    </source>
</evidence>
<keyword evidence="8 9" id="KW-0472">Membrane</keyword>
<feature type="transmembrane region" description="Helical" evidence="9">
    <location>
        <begin position="370"/>
        <end position="390"/>
    </location>
</feature>
<dbReference type="GO" id="GO:0009636">
    <property type="term" value="P:response to toxic substance"/>
    <property type="evidence" value="ECO:0007669"/>
    <property type="project" value="UniProtKB-ARBA"/>
</dbReference>